<organism evidence="1">
    <name type="scientific">Tanacetum cinerariifolium</name>
    <name type="common">Dalmatian daisy</name>
    <name type="synonym">Chrysanthemum cinerariifolium</name>
    <dbReference type="NCBI Taxonomy" id="118510"/>
    <lineage>
        <taxon>Eukaryota</taxon>
        <taxon>Viridiplantae</taxon>
        <taxon>Streptophyta</taxon>
        <taxon>Embryophyta</taxon>
        <taxon>Tracheophyta</taxon>
        <taxon>Spermatophyta</taxon>
        <taxon>Magnoliopsida</taxon>
        <taxon>eudicotyledons</taxon>
        <taxon>Gunneridae</taxon>
        <taxon>Pentapetalae</taxon>
        <taxon>asterids</taxon>
        <taxon>campanulids</taxon>
        <taxon>Asterales</taxon>
        <taxon>Asteraceae</taxon>
        <taxon>Asteroideae</taxon>
        <taxon>Anthemideae</taxon>
        <taxon>Anthemidinae</taxon>
        <taxon>Tanacetum</taxon>
    </lineage>
</organism>
<sequence length="125" mass="14167">MSALLKEEPIRGRVYRIPKPVGTTSRCTTTVKIHNIDNDIQQAEHEYDESRVVAELRIHNKSLDCVVYSPLFVCAFDDSSGRRDLFVGTGFVSIVATCLDCSLSPTLFQTCKRTWLTRLFLPFLP</sequence>
<gene>
    <name evidence="1" type="ORF">Tci_053725</name>
</gene>
<dbReference type="EMBL" id="BKCJ010008347">
    <property type="protein sequence ID" value="GEU81747.1"/>
    <property type="molecule type" value="Genomic_DNA"/>
</dbReference>
<dbReference type="AlphaFoldDB" id="A0A6L2N8G7"/>
<reference evidence="1" key="1">
    <citation type="journal article" date="2019" name="Sci. Rep.">
        <title>Draft genome of Tanacetum cinerariifolium, the natural source of mosquito coil.</title>
        <authorList>
            <person name="Yamashiro T."/>
            <person name="Shiraishi A."/>
            <person name="Satake H."/>
            <person name="Nakayama K."/>
        </authorList>
    </citation>
    <scope>NUCLEOTIDE SEQUENCE</scope>
</reference>
<accession>A0A6L2N8G7</accession>
<evidence type="ECO:0000313" key="1">
    <source>
        <dbReference type="EMBL" id="GEU81747.1"/>
    </source>
</evidence>
<comment type="caution">
    <text evidence="1">The sequence shown here is derived from an EMBL/GenBank/DDBJ whole genome shotgun (WGS) entry which is preliminary data.</text>
</comment>
<name>A0A6L2N8G7_TANCI</name>
<proteinExistence type="predicted"/>
<protein>
    <submittedName>
        <fullName evidence="1">Uncharacterized protein</fullName>
    </submittedName>
</protein>